<dbReference type="RefSeq" id="WP_110942320.1">
    <property type="nucleotide sequence ID" value="NZ_FQZV01000056.1"/>
</dbReference>
<dbReference type="PRINTS" id="PR00599">
    <property type="entry name" value="MAPEPTIDASE"/>
</dbReference>
<dbReference type="SUPFAM" id="SSF55920">
    <property type="entry name" value="Creatinase/aminopeptidase"/>
    <property type="match status" value="1"/>
</dbReference>
<dbReference type="GO" id="GO:0006508">
    <property type="term" value="P:proteolysis"/>
    <property type="evidence" value="ECO:0007669"/>
    <property type="project" value="UniProtKB-KW"/>
</dbReference>
<dbReference type="PROSITE" id="PS00680">
    <property type="entry name" value="MAP_1"/>
    <property type="match status" value="1"/>
</dbReference>
<dbReference type="InterPro" id="IPR036005">
    <property type="entry name" value="Creatinase/aminopeptidase-like"/>
</dbReference>
<dbReference type="InterPro" id="IPR002467">
    <property type="entry name" value="Pept_M24A_MAP1"/>
</dbReference>
<dbReference type="OrthoDB" id="9802055at2"/>
<evidence type="ECO:0000259" key="8">
    <source>
        <dbReference type="Pfam" id="PF00557"/>
    </source>
</evidence>
<feature type="binding site" evidence="6">
    <location>
        <position position="201"/>
    </location>
    <ligand>
        <name>a divalent metal cation</name>
        <dbReference type="ChEBI" id="CHEBI:60240"/>
        <label>2</label>
        <note>catalytic</note>
    </ligand>
</feature>
<keyword evidence="5 6" id="KW-0378">Hydrolase</keyword>
<reference evidence="10" key="1">
    <citation type="submission" date="2016-11" db="EMBL/GenBank/DDBJ databases">
        <authorList>
            <person name="Varghese N."/>
            <person name="Submissions S."/>
        </authorList>
    </citation>
    <scope>NUCLEOTIDE SEQUENCE [LARGE SCALE GENOMIC DNA]</scope>
    <source>
        <strain evidence="10">DSM 17957</strain>
    </source>
</reference>
<feature type="domain" description="Peptidase M24" evidence="8">
    <location>
        <begin position="11"/>
        <end position="239"/>
    </location>
</feature>
<dbReference type="Proteomes" id="UP000184536">
    <property type="component" value="Unassembled WGS sequence"/>
</dbReference>
<keyword evidence="10" id="KW-1185">Reference proteome</keyword>
<evidence type="ECO:0000313" key="10">
    <source>
        <dbReference type="Proteomes" id="UP000184536"/>
    </source>
</evidence>
<dbReference type="PANTHER" id="PTHR43330">
    <property type="entry name" value="METHIONINE AMINOPEPTIDASE"/>
    <property type="match status" value="1"/>
</dbReference>
<evidence type="ECO:0000256" key="1">
    <source>
        <dbReference type="ARBA" id="ARBA00002521"/>
    </source>
</evidence>
<feature type="binding site" evidence="6">
    <location>
        <position position="232"/>
    </location>
    <ligand>
        <name>a divalent metal cation</name>
        <dbReference type="ChEBI" id="CHEBI:60240"/>
        <label>2</label>
        <note>catalytic</note>
    </ligand>
</feature>
<comment type="similarity">
    <text evidence="6">Belongs to the peptidase M24A family. Methionine aminopeptidase type 1 subfamily.</text>
</comment>
<feature type="binding site" evidence="6">
    <location>
        <position position="77"/>
    </location>
    <ligand>
        <name>substrate</name>
    </ligand>
</feature>
<dbReference type="CDD" id="cd01086">
    <property type="entry name" value="MetAP1"/>
    <property type="match status" value="1"/>
</dbReference>
<dbReference type="GO" id="GO:0046872">
    <property type="term" value="F:metal ion binding"/>
    <property type="evidence" value="ECO:0007669"/>
    <property type="project" value="UniProtKB-UniRule"/>
</dbReference>
<feature type="binding site" evidence="6">
    <location>
        <position position="105"/>
    </location>
    <ligand>
        <name>a divalent metal cation</name>
        <dbReference type="ChEBI" id="CHEBI:60240"/>
        <label>2</label>
        <note>catalytic</note>
    </ligand>
</feature>
<gene>
    <name evidence="6" type="primary">map</name>
    <name evidence="9" type="ORF">SAMN02745975_03314</name>
</gene>
<comment type="subunit">
    <text evidence="6">Monomer.</text>
</comment>
<keyword evidence="4 6" id="KW-0479">Metal-binding</keyword>
<dbReference type="HAMAP" id="MF_01974">
    <property type="entry name" value="MetAP_1"/>
    <property type="match status" value="1"/>
</dbReference>
<evidence type="ECO:0000313" key="9">
    <source>
        <dbReference type="EMBL" id="SHJ95926.1"/>
    </source>
</evidence>
<feature type="binding site" evidence="6">
    <location>
        <position position="232"/>
    </location>
    <ligand>
        <name>a divalent metal cation</name>
        <dbReference type="ChEBI" id="CHEBI:60240"/>
        <label>1</label>
    </ligand>
</feature>
<comment type="cofactor">
    <cofactor evidence="6">
        <name>Co(2+)</name>
        <dbReference type="ChEBI" id="CHEBI:48828"/>
    </cofactor>
    <cofactor evidence="6">
        <name>Zn(2+)</name>
        <dbReference type="ChEBI" id="CHEBI:29105"/>
    </cofactor>
    <cofactor evidence="6">
        <name>Mn(2+)</name>
        <dbReference type="ChEBI" id="CHEBI:29035"/>
    </cofactor>
    <cofactor evidence="6">
        <name>Fe(2+)</name>
        <dbReference type="ChEBI" id="CHEBI:29033"/>
    </cofactor>
    <text evidence="6">Binds 2 divalent metal cations per subunit. Has a high-affinity and a low affinity metal-binding site. The true nature of the physiological cofactor is under debate. The enzyme is active with cobalt, zinc, manganese or divalent iron ions. Most likely, methionine aminopeptidases function as mononuclear Fe(2+)-metalloproteases under physiological conditions, and the catalytically relevant metal-binding site has been assigned to the histidine-containing high-affinity site.</text>
</comment>
<keyword evidence="3 6" id="KW-0645">Protease</keyword>
<dbReference type="InterPro" id="IPR000994">
    <property type="entry name" value="Pept_M24"/>
</dbReference>
<proteinExistence type="inferred from homology"/>
<evidence type="ECO:0000256" key="5">
    <source>
        <dbReference type="ARBA" id="ARBA00022801"/>
    </source>
</evidence>
<feature type="binding site" evidence="6">
    <location>
        <position position="168"/>
    </location>
    <ligand>
        <name>a divalent metal cation</name>
        <dbReference type="ChEBI" id="CHEBI:60240"/>
        <label>2</label>
        <note>catalytic</note>
    </ligand>
</feature>
<dbReference type="EMBL" id="FQZV01000056">
    <property type="protein sequence ID" value="SHJ95926.1"/>
    <property type="molecule type" value="Genomic_DNA"/>
</dbReference>
<dbReference type="GO" id="GO:0070006">
    <property type="term" value="F:metalloaminopeptidase activity"/>
    <property type="evidence" value="ECO:0007669"/>
    <property type="project" value="UniProtKB-UniRule"/>
</dbReference>
<feature type="binding site" evidence="6">
    <location>
        <position position="94"/>
    </location>
    <ligand>
        <name>a divalent metal cation</name>
        <dbReference type="ChEBI" id="CHEBI:60240"/>
        <label>1</label>
    </ligand>
</feature>
<sequence length="248" mass="27171">MIILKSRKEIEYMREAGKIVANVHEVLRNAIKPGITTGELDEIAEREIRKYGAEPAFKGYNGFPGSICASINEEVVHGIPGLKMLKDGDIISVDIGAIYNGYYGDAAKTHPVGKASEEAERLIAVTRQSFYEGLQLCREGNRLSDVSHAIQSYVEKHGFSVVRDFVGHGIGKNMHEDPQIPNYGLPGKGPRLAEGMILAIEPMVNAGSYHVRTLADNWTVITADGKMSAHYEHTVAITKDEPILLTAL</sequence>
<dbReference type="NCBIfam" id="TIGR00500">
    <property type="entry name" value="met_pdase_I"/>
    <property type="match status" value="1"/>
</dbReference>
<dbReference type="EC" id="3.4.11.18" evidence="6 7"/>
<evidence type="ECO:0000256" key="6">
    <source>
        <dbReference type="HAMAP-Rule" id="MF_01974"/>
    </source>
</evidence>
<dbReference type="Gene3D" id="3.90.230.10">
    <property type="entry name" value="Creatinase/methionine aminopeptidase superfamily"/>
    <property type="match status" value="1"/>
</dbReference>
<dbReference type="PANTHER" id="PTHR43330:SF27">
    <property type="entry name" value="METHIONINE AMINOPEPTIDASE"/>
    <property type="match status" value="1"/>
</dbReference>
<organism evidence="9 10">
    <name type="scientific">Geosporobacter subterraneus DSM 17957</name>
    <dbReference type="NCBI Taxonomy" id="1121919"/>
    <lineage>
        <taxon>Bacteria</taxon>
        <taxon>Bacillati</taxon>
        <taxon>Bacillota</taxon>
        <taxon>Clostridia</taxon>
        <taxon>Peptostreptococcales</taxon>
        <taxon>Thermotaleaceae</taxon>
        <taxon>Geosporobacter</taxon>
    </lineage>
</organism>
<dbReference type="GO" id="GO:0004239">
    <property type="term" value="F:initiator methionyl aminopeptidase activity"/>
    <property type="evidence" value="ECO:0007669"/>
    <property type="project" value="UniProtKB-UniRule"/>
</dbReference>
<feature type="binding site" evidence="6">
    <location>
        <position position="105"/>
    </location>
    <ligand>
        <name>a divalent metal cation</name>
        <dbReference type="ChEBI" id="CHEBI:60240"/>
        <label>1</label>
    </ligand>
</feature>
<dbReference type="GO" id="GO:0005829">
    <property type="term" value="C:cytosol"/>
    <property type="evidence" value="ECO:0007669"/>
    <property type="project" value="TreeGrafter"/>
</dbReference>
<evidence type="ECO:0000256" key="2">
    <source>
        <dbReference type="ARBA" id="ARBA00022438"/>
    </source>
</evidence>
<comment type="function">
    <text evidence="1 6">Removes the N-terminal methionine from nascent proteins. The N-terminal methionine is often cleaved when the second residue in the primary sequence is small and uncharged (Met-Ala-, Cys, Gly, Pro, Ser, Thr, or Val). Requires deformylation of the N(alpha)-formylated initiator methionine before it can be hydrolyzed.</text>
</comment>
<dbReference type="STRING" id="1121919.SAMN02745975_03314"/>
<evidence type="ECO:0000256" key="7">
    <source>
        <dbReference type="RuleBase" id="RU003653"/>
    </source>
</evidence>
<feature type="binding site" evidence="6">
    <location>
        <position position="175"/>
    </location>
    <ligand>
        <name>substrate</name>
    </ligand>
</feature>
<keyword evidence="2 6" id="KW-0031">Aminopeptidase</keyword>
<dbReference type="AlphaFoldDB" id="A0A1M6NJU5"/>
<name>A0A1M6NJU5_9FIRM</name>
<protein>
    <recommendedName>
        <fullName evidence="6 7">Methionine aminopeptidase</fullName>
        <shortName evidence="6">MAP</shortName>
        <shortName evidence="6">MetAP</shortName>
        <ecNumber evidence="6 7">3.4.11.18</ecNumber>
    </recommendedName>
    <alternativeName>
        <fullName evidence="6">Peptidase M</fullName>
    </alternativeName>
</protein>
<dbReference type="Pfam" id="PF00557">
    <property type="entry name" value="Peptidase_M24"/>
    <property type="match status" value="1"/>
</dbReference>
<evidence type="ECO:0000256" key="3">
    <source>
        <dbReference type="ARBA" id="ARBA00022670"/>
    </source>
</evidence>
<comment type="catalytic activity">
    <reaction evidence="6 7">
        <text>Release of N-terminal amino acids, preferentially methionine, from peptides and arylamides.</text>
        <dbReference type="EC" id="3.4.11.18"/>
    </reaction>
</comment>
<dbReference type="InterPro" id="IPR001714">
    <property type="entry name" value="Pept_M24_MAP"/>
</dbReference>
<accession>A0A1M6NJU5</accession>
<evidence type="ECO:0000256" key="4">
    <source>
        <dbReference type="ARBA" id="ARBA00022723"/>
    </source>
</evidence>